<evidence type="ECO:0000259" key="6">
    <source>
        <dbReference type="PROSITE" id="PS50287"/>
    </source>
</evidence>
<dbReference type="SUPFAM" id="SSF56487">
    <property type="entry name" value="SRCR-like"/>
    <property type="match status" value="3"/>
</dbReference>
<dbReference type="PRINTS" id="PR00258">
    <property type="entry name" value="SPERACTRCPTR"/>
</dbReference>
<evidence type="ECO:0000313" key="8">
    <source>
        <dbReference type="Proteomes" id="UP000265160"/>
    </source>
</evidence>
<dbReference type="AlphaFoldDB" id="A0A3P9CHJ9"/>
<dbReference type="FunFam" id="3.10.250.10:FF:000003">
    <property type="entry name" value="Deleted in malignant brain tumors 1"/>
    <property type="match status" value="1"/>
</dbReference>
<dbReference type="Ensembl" id="ENSMZET00005022332.1">
    <property type="protein sequence ID" value="ENSMZEP00005021622.1"/>
    <property type="gene ID" value="ENSMZEG00005016228.1"/>
</dbReference>
<reference evidence="7" key="3">
    <citation type="submission" date="2025-09" db="UniProtKB">
        <authorList>
            <consortium name="Ensembl"/>
        </authorList>
    </citation>
    <scope>IDENTIFICATION</scope>
</reference>
<feature type="disulfide bond" evidence="5">
    <location>
        <begin position="204"/>
        <end position="214"/>
    </location>
</feature>
<evidence type="ECO:0000256" key="1">
    <source>
        <dbReference type="ARBA" id="ARBA00022729"/>
    </source>
</evidence>
<evidence type="ECO:0000256" key="5">
    <source>
        <dbReference type="PROSITE-ProRule" id="PRU00196"/>
    </source>
</evidence>
<reference evidence="7 8" key="1">
    <citation type="journal article" date="2014" name="Nature">
        <title>The genomic substrate for adaptive radiation in African cichlid fish.</title>
        <authorList>
            <person name="Brawand D."/>
            <person name="Wagner C.E."/>
            <person name="Li Y.I."/>
            <person name="Malinsky M."/>
            <person name="Keller I."/>
            <person name="Fan S."/>
            <person name="Simakov O."/>
            <person name="Ng A.Y."/>
            <person name="Lim Z.W."/>
            <person name="Bezault E."/>
            <person name="Turner-Maier J."/>
            <person name="Johnson J."/>
            <person name="Alcazar R."/>
            <person name="Noh H.J."/>
            <person name="Russell P."/>
            <person name="Aken B."/>
            <person name="Alfoldi J."/>
            <person name="Amemiya C."/>
            <person name="Azzouzi N."/>
            <person name="Baroiller J.F."/>
            <person name="Barloy-Hubler F."/>
            <person name="Berlin A."/>
            <person name="Bloomquist R."/>
            <person name="Carleton K.L."/>
            <person name="Conte M.A."/>
            <person name="D'Cotta H."/>
            <person name="Eshel O."/>
            <person name="Gaffney L."/>
            <person name="Galibert F."/>
            <person name="Gante H.F."/>
            <person name="Gnerre S."/>
            <person name="Greuter L."/>
            <person name="Guyon R."/>
            <person name="Haddad N.S."/>
            <person name="Haerty W."/>
            <person name="Harris R.M."/>
            <person name="Hofmann H.A."/>
            <person name="Hourlier T."/>
            <person name="Hulata G."/>
            <person name="Jaffe D.B."/>
            <person name="Lara M."/>
            <person name="Lee A.P."/>
            <person name="MacCallum I."/>
            <person name="Mwaiko S."/>
            <person name="Nikaido M."/>
            <person name="Nishihara H."/>
            <person name="Ozouf-Costaz C."/>
            <person name="Penman D.J."/>
            <person name="Przybylski D."/>
            <person name="Rakotomanga M."/>
            <person name="Renn S.C.P."/>
            <person name="Ribeiro F.J."/>
            <person name="Ron M."/>
            <person name="Salzburger W."/>
            <person name="Sanchez-Pulido L."/>
            <person name="Santos M.E."/>
            <person name="Searle S."/>
            <person name="Sharpe T."/>
            <person name="Swofford R."/>
            <person name="Tan F.J."/>
            <person name="Williams L."/>
            <person name="Young S."/>
            <person name="Yin S."/>
            <person name="Okada N."/>
            <person name="Kocher T.D."/>
            <person name="Miska E.A."/>
            <person name="Lander E.S."/>
            <person name="Venkatesh B."/>
            <person name="Fernald R.D."/>
            <person name="Meyer A."/>
            <person name="Ponting C.P."/>
            <person name="Streelman J.T."/>
            <person name="Lindblad-Toh K."/>
            <person name="Seehausen O."/>
            <person name="Di Palma F."/>
        </authorList>
    </citation>
    <scope>NUCLEOTIDE SEQUENCE</scope>
</reference>
<reference evidence="7" key="2">
    <citation type="submission" date="2025-08" db="UniProtKB">
        <authorList>
            <consortium name="Ensembl"/>
        </authorList>
    </citation>
    <scope>IDENTIFICATION</scope>
</reference>
<accession>A0A3P9CHJ9</accession>
<comment type="caution">
    <text evidence="5">Lacks conserved residue(s) required for the propagation of feature annotation.</text>
</comment>
<organism evidence="7 8">
    <name type="scientific">Maylandia zebra</name>
    <name type="common">zebra mbuna</name>
    <dbReference type="NCBI Taxonomy" id="106582"/>
    <lineage>
        <taxon>Eukaryota</taxon>
        <taxon>Metazoa</taxon>
        <taxon>Chordata</taxon>
        <taxon>Craniata</taxon>
        <taxon>Vertebrata</taxon>
        <taxon>Euteleostomi</taxon>
        <taxon>Actinopterygii</taxon>
        <taxon>Neopterygii</taxon>
        <taxon>Teleostei</taxon>
        <taxon>Neoteleostei</taxon>
        <taxon>Acanthomorphata</taxon>
        <taxon>Ovalentaria</taxon>
        <taxon>Cichlomorphae</taxon>
        <taxon>Cichliformes</taxon>
        <taxon>Cichlidae</taxon>
        <taxon>African cichlids</taxon>
        <taxon>Pseudocrenilabrinae</taxon>
        <taxon>Haplochromini</taxon>
        <taxon>Maylandia</taxon>
        <taxon>Maylandia zebra complex</taxon>
    </lineage>
</organism>
<dbReference type="GO" id="GO:0031638">
    <property type="term" value="P:zymogen activation"/>
    <property type="evidence" value="ECO:0007669"/>
    <property type="project" value="TreeGrafter"/>
</dbReference>
<evidence type="ECO:0000256" key="4">
    <source>
        <dbReference type="ARBA" id="ARBA00023180"/>
    </source>
</evidence>
<dbReference type="FunFam" id="3.10.250.10:FF:000006">
    <property type="entry name" value="neurotrypsin isoform X2"/>
    <property type="match status" value="1"/>
</dbReference>
<dbReference type="PANTHER" id="PTHR48071:SF27">
    <property type="entry name" value="SCAVENGER RECEPTOR CYSTEINE-RICH TYPE 1 PROTEIN M130-LIKE"/>
    <property type="match status" value="1"/>
</dbReference>
<keyword evidence="1" id="KW-0732">Signal</keyword>
<name>A0A3P9CHJ9_9CICH</name>
<dbReference type="GeneTree" id="ENSGT00950000183145"/>
<feature type="disulfide bond" evidence="5">
    <location>
        <begin position="160"/>
        <end position="224"/>
    </location>
</feature>
<sequence>MRRPLGTAGIAPLKDFRAATVKMQELAGGSTRCDGRVEYFNKGQWGTVCAEFWDINDAAVVCRQLDCGRPHKLLQLGPGTGQTWTNQIECNGKESTLNQCFTRATCGHEHDAGVFCADVPLNLYSLFLLCYAEQVRLVGGSGECSGRVEVFYKGQWGTVCDDFWEMRDADVVCRQLGCGHAISAPESAHFGRGTGPIWLDNVACSGQESALSHCSHPGFGQNNCEHNEDASVICLGKRLVGPSRCSGRVEIFYQDSWGTVCDDQWSMANAEVVCRELSCGAAMEAKKGAFFGQGKDEIWLDDVQCVGHESSILKCQHRPFGQNNCGHSEDAGVEFDI</sequence>
<feature type="disulfide bond" evidence="5">
    <location>
        <begin position="305"/>
        <end position="315"/>
    </location>
</feature>
<evidence type="ECO:0000256" key="3">
    <source>
        <dbReference type="ARBA" id="ARBA00023157"/>
    </source>
</evidence>
<feature type="disulfide bond" evidence="5">
    <location>
        <begin position="90"/>
        <end position="100"/>
    </location>
</feature>
<feature type="disulfide bond" evidence="5">
    <location>
        <begin position="173"/>
        <end position="234"/>
    </location>
</feature>
<proteinExistence type="predicted"/>
<dbReference type="FunFam" id="3.10.250.10:FF:000009">
    <property type="entry name" value="WC1"/>
    <property type="match status" value="1"/>
</dbReference>
<evidence type="ECO:0000313" key="7">
    <source>
        <dbReference type="Ensembl" id="ENSMZEP00005021622.1"/>
    </source>
</evidence>
<dbReference type="GO" id="GO:0005886">
    <property type="term" value="C:plasma membrane"/>
    <property type="evidence" value="ECO:0007669"/>
    <property type="project" value="TreeGrafter"/>
</dbReference>
<dbReference type="Proteomes" id="UP000265160">
    <property type="component" value="LG15"/>
</dbReference>
<feature type="domain" description="SRCR" evidence="6">
    <location>
        <begin position="237"/>
        <end position="336"/>
    </location>
</feature>
<protein>
    <recommendedName>
        <fullName evidence="6">SRCR domain-containing protein</fullName>
    </recommendedName>
</protein>
<keyword evidence="4" id="KW-0325">Glycoprotein</keyword>
<dbReference type="PROSITE" id="PS50287">
    <property type="entry name" value="SRCR_2"/>
    <property type="match status" value="3"/>
</dbReference>
<dbReference type="PROSITE" id="PS00420">
    <property type="entry name" value="SRCR_1"/>
    <property type="match status" value="1"/>
</dbReference>
<keyword evidence="8" id="KW-1185">Reference proteome</keyword>
<feature type="disulfide bond" evidence="5">
    <location>
        <begin position="261"/>
        <end position="325"/>
    </location>
</feature>
<feature type="domain" description="SRCR" evidence="6">
    <location>
        <begin position="24"/>
        <end position="117"/>
    </location>
</feature>
<dbReference type="SMART" id="SM00202">
    <property type="entry name" value="SR"/>
    <property type="match status" value="3"/>
</dbReference>
<feature type="domain" description="SRCR" evidence="6">
    <location>
        <begin position="135"/>
        <end position="235"/>
    </location>
</feature>
<keyword evidence="2" id="KW-0677">Repeat</keyword>
<dbReference type="InterPro" id="IPR001190">
    <property type="entry name" value="SRCR"/>
</dbReference>
<evidence type="ECO:0000256" key="2">
    <source>
        <dbReference type="ARBA" id="ARBA00022737"/>
    </source>
</evidence>
<dbReference type="InterPro" id="IPR036772">
    <property type="entry name" value="SRCR-like_dom_sf"/>
</dbReference>
<keyword evidence="3 5" id="KW-1015">Disulfide bond</keyword>
<dbReference type="Pfam" id="PF00530">
    <property type="entry name" value="SRCR"/>
    <property type="match status" value="3"/>
</dbReference>
<dbReference type="Gene3D" id="3.10.250.10">
    <property type="entry name" value="SRCR-like domain"/>
    <property type="match status" value="3"/>
</dbReference>
<dbReference type="PANTHER" id="PTHR48071">
    <property type="entry name" value="SRCR DOMAIN-CONTAINING PROTEIN"/>
    <property type="match status" value="1"/>
</dbReference>
<dbReference type="GO" id="GO:0004252">
    <property type="term" value="F:serine-type endopeptidase activity"/>
    <property type="evidence" value="ECO:0007669"/>
    <property type="project" value="TreeGrafter"/>
</dbReference>